<dbReference type="AlphaFoldDB" id="A0A8J5RRU0"/>
<reference evidence="3" key="1">
    <citation type="journal article" date="2021" name="bioRxiv">
        <title>Whole Genome Assembly and Annotation of Northern Wild Rice, Zizania palustris L., Supports a Whole Genome Duplication in the Zizania Genus.</title>
        <authorList>
            <person name="Haas M."/>
            <person name="Kono T."/>
            <person name="Macchietto M."/>
            <person name="Millas R."/>
            <person name="McGilp L."/>
            <person name="Shao M."/>
            <person name="Duquette J."/>
            <person name="Hirsch C.N."/>
            <person name="Kimball J."/>
        </authorList>
    </citation>
    <scope>NUCLEOTIDE SEQUENCE</scope>
    <source>
        <tissue evidence="3">Fresh leaf tissue</tissue>
    </source>
</reference>
<comment type="caution">
    <text evidence="3">The sequence shown here is derived from an EMBL/GenBank/DDBJ whole genome shotgun (WGS) entry which is preliminary data.</text>
</comment>
<keyword evidence="1" id="KW-0645">Protease</keyword>
<dbReference type="Pfam" id="PF13365">
    <property type="entry name" value="Trypsin_2"/>
    <property type="match status" value="1"/>
</dbReference>
<dbReference type="GO" id="GO:0008233">
    <property type="term" value="F:peptidase activity"/>
    <property type="evidence" value="ECO:0007669"/>
    <property type="project" value="UniProtKB-KW"/>
</dbReference>
<evidence type="ECO:0000256" key="2">
    <source>
        <dbReference type="ARBA" id="ARBA00022801"/>
    </source>
</evidence>
<gene>
    <name evidence="3" type="ORF">GUJ93_ZPchr0009g1611</name>
</gene>
<evidence type="ECO:0000313" key="3">
    <source>
        <dbReference type="EMBL" id="KAG8049285.1"/>
    </source>
</evidence>
<dbReference type="OrthoDB" id="4217619at2759"/>
<accession>A0A8J5RRU0</accession>
<dbReference type="InterPro" id="IPR051201">
    <property type="entry name" value="Chloro_Bact_Ser_Proteases"/>
</dbReference>
<name>A0A8J5RRU0_ZIZPA</name>
<reference evidence="3" key="2">
    <citation type="submission" date="2021-02" db="EMBL/GenBank/DDBJ databases">
        <authorList>
            <person name="Kimball J.A."/>
            <person name="Haas M.W."/>
            <person name="Macchietto M."/>
            <person name="Kono T."/>
            <person name="Duquette J."/>
            <person name="Shao M."/>
        </authorList>
    </citation>
    <scope>NUCLEOTIDE SEQUENCE</scope>
    <source>
        <tissue evidence="3">Fresh leaf tissue</tissue>
    </source>
</reference>
<organism evidence="3 4">
    <name type="scientific">Zizania palustris</name>
    <name type="common">Northern wild rice</name>
    <dbReference type="NCBI Taxonomy" id="103762"/>
    <lineage>
        <taxon>Eukaryota</taxon>
        <taxon>Viridiplantae</taxon>
        <taxon>Streptophyta</taxon>
        <taxon>Embryophyta</taxon>
        <taxon>Tracheophyta</taxon>
        <taxon>Spermatophyta</taxon>
        <taxon>Magnoliopsida</taxon>
        <taxon>Liliopsida</taxon>
        <taxon>Poales</taxon>
        <taxon>Poaceae</taxon>
        <taxon>BOP clade</taxon>
        <taxon>Oryzoideae</taxon>
        <taxon>Oryzeae</taxon>
        <taxon>Zizaniinae</taxon>
        <taxon>Zizania</taxon>
    </lineage>
</organism>
<evidence type="ECO:0000256" key="1">
    <source>
        <dbReference type="ARBA" id="ARBA00022670"/>
    </source>
</evidence>
<sequence length="250" mass="26732">MAVQPLLRLLLRPPPPPHRNPPQTLPCSSSSFATTRRFAAGALLLLAAAPPRPARADADPGAGEDIDEARVVSIFQESSPSVVFIKDLVVGRPSGREGGKSKAEYDEEGGATVEGTGSGFVWDNAGHIVTNYHVVAKLVGDGSAFHRCKVFLEDSSGTSYSKEARLIGCDPSYDLAVLKVDVDGGKLRPALIGTSKGLRVGQSCFAIGNPYGYEHTLTTGVMMPSKLPDVFVYYKVLKLSESNVPRWIHL</sequence>
<dbReference type="PANTHER" id="PTHR43343">
    <property type="entry name" value="PEPTIDASE S12"/>
    <property type="match status" value="1"/>
</dbReference>
<proteinExistence type="predicted"/>
<dbReference type="Proteomes" id="UP000729402">
    <property type="component" value="Unassembled WGS sequence"/>
</dbReference>
<keyword evidence="4" id="KW-1185">Reference proteome</keyword>
<dbReference type="PANTHER" id="PTHR43343:SF6">
    <property type="entry name" value="PROTEASE DO-LIKE 5, CHLOROPLASTIC ISOFORM X1"/>
    <property type="match status" value="1"/>
</dbReference>
<evidence type="ECO:0000313" key="4">
    <source>
        <dbReference type="Proteomes" id="UP000729402"/>
    </source>
</evidence>
<dbReference type="GO" id="GO:0006508">
    <property type="term" value="P:proteolysis"/>
    <property type="evidence" value="ECO:0007669"/>
    <property type="project" value="UniProtKB-KW"/>
</dbReference>
<protein>
    <submittedName>
        <fullName evidence="3">Uncharacterized protein</fullName>
    </submittedName>
</protein>
<keyword evidence="2" id="KW-0378">Hydrolase</keyword>
<dbReference type="EMBL" id="JAAALK010000289">
    <property type="protein sequence ID" value="KAG8049285.1"/>
    <property type="molecule type" value="Genomic_DNA"/>
</dbReference>